<accession>A0A370HA22</accession>
<comment type="function">
    <text evidence="3">Accelerates the degradation of transcripts by removing pyrophosphate from the 5'-end of triphosphorylated RNA, leading to a more labile monophosphorylated state that can stimulate subsequent ribonuclease cleavage.</text>
</comment>
<dbReference type="InterPro" id="IPR022927">
    <property type="entry name" value="RppH"/>
</dbReference>
<evidence type="ECO:0000259" key="4">
    <source>
        <dbReference type="PROSITE" id="PS51462"/>
    </source>
</evidence>
<evidence type="ECO:0000256" key="3">
    <source>
        <dbReference type="HAMAP-Rule" id="MF_00298"/>
    </source>
</evidence>
<dbReference type="SUPFAM" id="SSF55811">
    <property type="entry name" value="Nudix"/>
    <property type="match status" value="1"/>
</dbReference>
<dbReference type="PROSITE" id="PS51462">
    <property type="entry name" value="NUDIX"/>
    <property type="match status" value="1"/>
</dbReference>
<dbReference type="OrthoDB" id="9816040at2"/>
<dbReference type="PANTHER" id="PTHR11839">
    <property type="entry name" value="UDP/ADP-SUGAR PYROPHOSPHATASE"/>
    <property type="match status" value="1"/>
</dbReference>
<dbReference type="GO" id="GO:0008893">
    <property type="term" value="F:guanosine-3',5'-bis(diphosphate) 3'-diphosphatase activity"/>
    <property type="evidence" value="ECO:0007669"/>
    <property type="project" value="TreeGrafter"/>
</dbReference>
<keyword evidence="2 3" id="KW-0378">Hydrolase</keyword>
<dbReference type="InterPro" id="IPR000086">
    <property type="entry name" value="NUDIX_hydrolase_dom"/>
</dbReference>
<dbReference type="CDD" id="cd03671">
    <property type="entry name" value="NUDIX_Ap4A_hydrolase_plant_like"/>
    <property type="match status" value="1"/>
</dbReference>
<dbReference type="PANTHER" id="PTHR11839:SF22">
    <property type="entry name" value="NUDIX HYDROLASE 26, CHLOROPLASTIC"/>
    <property type="match status" value="1"/>
</dbReference>
<reference evidence="5 6" key="1">
    <citation type="submission" date="2018-07" db="EMBL/GenBank/DDBJ databases">
        <title>Genomic Encyclopedia of Type Strains, Phase IV (KMG-IV): sequencing the most valuable type-strain genomes for metagenomic binning, comparative biology and taxonomic classification.</title>
        <authorList>
            <person name="Goeker M."/>
        </authorList>
    </citation>
    <scope>NUCLEOTIDE SEQUENCE [LARGE SCALE GENOMIC DNA]</scope>
    <source>
        <strain evidence="5 6">DSM 14364</strain>
    </source>
</reference>
<sequence>MRGGKASPNRKDLPYRSCVGVMLLNRDGLVFVGRRRSESGSEHVADGYAWQMPQGGIDPGEDPYQAALRELYEETSVRSVSLLAEAPDWYTYDLPAMVAGRAWRGRYRGQIQKWFAFRFEGNDSEIDIIHPGGGHHRPEFDEWRWEEMRRLPELIIPFKRPVYENVVSAFSHLAGAAAQS</sequence>
<comment type="similarity">
    <text evidence="3">Belongs to the Nudix hydrolase family. RppH subfamily.</text>
</comment>
<comment type="cofactor">
    <cofactor evidence="3">
        <name>a divalent metal cation</name>
        <dbReference type="ChEBI" id="CHEBI:60240"/>
    </cofactor>
</comment>
<feature type="short sequence motif" description="Nudix box" evidence="3">
    <location>
        <begin position="55"/>
        <end position="76"/>
    </location>
</feature>
<dbReference type="RefSeq" id="WP_114772698.1">
    <property type="nucleotide sequence ID" value="NZ_QQBB01000013.1"/>
</dbReference>
<dbReference type="GO" id="GO:0006753">
    <property type="term" value="P:nucleoside phosphate metabolic process"/>
    <property type="evidence" value="ECO:0007669"/>
    <property type="project" value="TreeGrafter"/>
</dbReference>
<dbReference type="GO" id="GO:0019693">
    <property type="term" value="P:ribose phosphate metabolic process"/>
    <property type="evidence" value="ECO:0007669"/>
    <property type="project" value="TreeGrafter"/>
</dbReference>
<dbReference type="GO" id="GO:0034432">
    <property type="term" value="F:bis(5'-adenosyl)-pentaphosphatase activity"/>
    <property type="evidence" value="ECO:0007669"/>
    <property type="project" value="TreeGrafter"/>
</dbReference>
<gene>
    <name evidence="3" type="primary">rppH</name>
    <name evidence="3" type="synonym">nudH</name>
    <name evidence="5" type="ORF">DES45_11373</name>
</gene>
<evidence type="ECO:0000256" key="1">
    <source>
        <dbReference type="ARBA" id="ARBA00001936"/>
    </source>
</evidence>
<protein>
    <recommendedName>
        <fullName evidence="3">RNA pyrophosphohydrolase</fullName>
        <ecNumber evidence="3">3.6.1.-</ecNumber>
    </recommendedName>
    <alternativeName>
        <fullName evidence="3">(Di)nucleoside polyphosphate hydrolase</fullName>
    </alternativeName>
</protein>
<dbReference type="Proteomes" id="UP000254925">
    <property type="component" value="Unassembled WGS sequence"/>
</dbReference>
<dbReference type="PRINTS" id="PR00502">
    <property type="entry name" value="NUDIXFAMILY"/>
</dbReference>
<evidence type="ECO:0000256" key="2">
    <source>
        <dbReference type="ARBA" id="ARBA00022801"/>
    </source>
</evidence>
<evidence type="ECO:0000313" key="5">
    <source>
        <dbReference type="EMBL" id="RDI53650.1"/>
    </source>
</evidence>
<dbReference type="InterPro" id="IPR020476">
    <property type="entry name" value="Nudix_hydrolase"/>
</dbReference>
<keyword evidence="6" id="KW-1185">Reference proteome</keyword>
<dbReference type="NCBIfam" id="NF001938">
    <property type="entry name" value="PRK00714.1-5"/>
    <property type="match status" value="1"/>
</dbReference>
<comment type="cofactor">
    <cofactor evidence="1">
        <name>Mn(2+)</name>
        <dbReference type="ChEBI" id="CHEBI:29035"/>
    </cofactor>
</comment>
<proteinExistence type="inferred from homology"/>
<dbReference type="Gene3D" id="3.90.79.10">
    <property type="entry name" value="Nucleoside Triphosphate Pyrophosphohydrolase"/>
    <property type="match status" value="1"/>
</dbReference>
<dbReference type="HAMAP" id="MF_00298">
    <property type="entry name" value="Nudix_RppH"/>
    <property type="match status" value="1"/>
</dbReference>
<comment type="caution">
    <text evidence="5">The sequence shown here is derived from an EMBL/GenBank/DDBJ whole genome shotgun (WGS) entry which is preliminary data.</text>
</comment>
<name>A0A370HA22_9HYPH</name>
<dbReference type="EMBL" id="QQBB01000013">
    <property type="protein sequence ID" value="RDI53650.1"/>
    <property type="molecule type" value="Genomic_DNA"/>
</dbReference>
<dbReference type="EC" id="3.6.1.-" evidence="3"/>
<dbReference type="Pfam" id="PF00293">
    <property type="entry name" value="NUDIX"/>
    <property type="match status" value="1"/>
</dbReference>
<organism evidence="5 6">
    <name type="scientific">Microvirga subterranea</name>
    <dbReference type="NCBI Taxonomy" id="186651"/>
    <lineage>
        <taxon>Bacteria</taxon>
        <taxon>Pseudomonadati</taxon>
        <taxon>Pseudomonadota</taxon>
        <taxon>Alphaproteobacteria</taxon>
        <taxon>Hyphomicrobiales</taxon>
        <taxon>Methylobacteriaceae</taxon>
        <taxon>Microvirga</taxon>
    </lineage>
</organism>
<dbReference type="AlphaFoldDB" id="A0A370HA22"/>
<evidence type="ECO:0000313" key="6">
    <source>
        <dbReference type="Proteomes" id="UP000254925"/>
    </source>
</evidence>
<dbReference type="InterPro" id="IPR015797">
    <property type="entry name" value="NUDIX_hydrolase-like_dom_sf"/>
</dbReference>
<feature type="domain" description="Nudix hydrolase" evidence="4">
    <location>
        <begin position="14"/>
        <end position="168"/>
    </location>
</feature>